<organism evidence="2 3">
    <name type="scientific">Paenibacillus antibioticophila</name>
    <dbReference type="NCBI Taxonomy" id="1274374"/>
    <lineage>
        <taxon>Bacteria</taxon>
        <taxon>Bacillati</taxon>
        <taxon>Bacillota</taxon>
        <taxon>Bacilli</taxon>
        <taxon>Bacillales</taxon>
        <taxon>Paenibacillaceae</taxon>
        <taxon>Paenibacillus</taxon>
    </lineage>
</organism>
<proteinExistence type="predicted"/>
<feature type="domain" description="AAA" evidence="1">
    <location>
        <begin position="128"/>
        <end position="278"/>
    </location>
</feature>
<dbReference type="Gene3D" id="3.40.50.300">
    <property type="entry name" value="P-loop containing nucleotide triphosphate hydrolases"/>
    <property type="match status" value="1"/>
</dbReference>
<dbReference type="InterPro" id="IPR027417">
    <property type="entry name" value="P-loop_NTPase"/>
</dbReference>
<dbReference type="RefSeq" id="WP_212940271.1">
    <property type="nucleotide sequence ID" value="NZ_BORR01000010.1"/>
</dbReference>
<evidence type="ECO:0000313" key="3">
    <source>
        <dbReference type="Proteomes" id="UP000681162"/>
    </source>
</evidence>
<dbReference type="AlphaFoldDB" id="A0A919XU63"/>
<dbReference type="SUPFAM" id="SSF52540">
    <property type="entry name" value="P-loop containing nucleoside triphosphate hydrolases"/>
    <property type="match status" value="1"/>
</dbReference>
<evidence type="ECO:0000313" key="2">
    <source>
        <dbReference type="EMBL" id="GIO38054.1"/>
    </source>
</evidence>
<dbReference type="InterPro" id="IPR025669">
    <property type="entry name" value="AAA_dom"/>
</dbReference>
<dbReference type="Pfam" id="PF13614">
    <property type="entry name" value="AAA_31"/>
    <property type="match status" value="1"/>
</dbReference>
<dbReference type="Gene3D" id="3.40.50.10850">
    <property type="entry name" value="Ntrc-like two-domain protein"/>
    <property type="match status" value="1"/>
</dbReference>
<sequence>MQPIRLVLAATEEDYIEPFLQYIRCSEFERRVVVTAFSRKEALWKYIEKAPDEMDAVLGETSFREGWQGKLREGAPWIELREGGYSGREGRSGLGVSKYQPLSRLLAEIEEMIRGRRETAGNEGRTTLIGVISAAGGSGKTTVSIQLARQFASEGKHVIYISLESLQSNISSDGKEEIEAEGRPGLARLLYDLKAAEEKHQKPRYPISHYVYRNAFLRGDAFPALYNLNEMKELERSDVVALLKFIIESRSYDAVIVDTDSIPDLRIETLMERADQLLWIVGENRIILDKTIKWLAFLERTNPGLYNGIIGKSLFVANRTTGEGLLTLPEKNIPISAELPWIPAWNGSARYADIQRQAPAYQRDVMKLSRLLHENENWTAPGGRESPA</sequence>
<comment type="caution">
    <text evidence="2">The sequence shown here is derived from an EMBL/GenBank/DDBJ whole genome shotgun (WGS) entry which is preliminary data.</text>
</comment>
<evidence type="ECO:0000259" key="1">
    <source>
        <dbReference type="Pfam" id="PF13614"/>
    </source>
</evidence>
<gene>
    <name evidence="2" type="ORF">J41TS12_29150</name>
</gene>
<dbReference type="EMBL" id="BORR01000010">
    <property type="protein sequence ID" value="GIO38054.1"/>
    <property type="molecule type" value="Genomic_DNA"/>
</dbReference>
<dbReference type="Proteomes" id="UP000681162">
    <property type="component" value="Unassembled WGS sequence"/>
</dbReference>
<protein>
    <recommendedName>
        <fullName evidence="1">AAA domain-containing protein</fullName>
    </recommendedName>
</protein>
<name>A0A919XU63_9BACL</name>
<accession>A0A919XU63</accession>
<keyword evidence="3" id="KW-1185">Reference proteome</keyword>
<reference evidence="2 3" key="1">
    <citation type="submission" date="2021-03" db="EMBL/GenBank/DDBJ databases">
        <title>Antimicrobial resistance genes in bacteria isolated from Japanese honey, and their potential for conferring macrolide and lincosamide resistance in the American foulbrood pathogen Paenibacillus larvae.</title>
        <authorList>
            <person name="Okamoto M."/>
            <person name="Kumagai M."/>
            <person name="Kanamori H."/>
            <person name="Takamatsu D."/>
        </authorList>
    </citation>
    <scope>NUCLEOTIDE SEQUENCE [LARGE SCALE GENOMIC DNA]</scope>
    <source>
        <strain evidence="2 3">J41TS12</strain>
    </source>
</reference>